<dbReference type="GO" id="GO:0008017">
    <property type="term" value="F:microtubule binding"/>
    <property type="evidence" value="ECO:0007669"/>
    <property type="project" value="TreeGrafter"/>
</dbReference>
<evidence type="ECO:0000256" key="1">
    <source>
        <dbReference type="ARBA" id="ARBA00004138"/>
    </source>
</evidence>
<comment type="similarity">
    <text evidence="2">Belongs to the CFAP157 family.</text>
</comment>
<dbReference type="EMBL" id="CAJOBJ010353895">
    <property type="protein sequence ID" value="CAF5211741.1"/>
    <property type="molecule type" value="Genomic_DNA"/>
</dbReference>
<dbReference type="PANTHER" id="PTHR31954">
    <property type="entry name" value="CILIA- AND FLAGELLA-ASSOCIATED PROTEIN 157"/>
    <property type="match status" value="1"/>
</dbReference>
<comment type="subcellular location">
    <subcellularLocation>
        <location evidence="1">Cell projection</location>
        <location evidence="1">Cilium</location>
    </subcellularLocation>
</comment>
<dbReference type="AlphaFoldDB" id="A0A8S3J7N5"/>
<evidence type="ECO:0000313" key="9">
    <source>
        <dbReference type="Proteomes" id="UP000681720"/>
    </source>
</evidence>
<name>A0A8S3J7N5_9BILA</name>
<evidence type="ECO:0000256" key="7">
    <source>
        <dbReference type="SAM" id="Coils"/>
    </source>
</evidence>
<reference evidence="8" key="1">
    <citation type="submission" date="2021-02" db="EMBL/GenBank/DDBJ databases">
        <authorList>
            <person name="Nowell W R."/>
        </authorList>
    </citation>
    <scope>NUCLEOTIDE SEQUENCE</scope>
</reference>
<sequence>MIFFLYFSKIRYQQRCSDLKLRQQAELDQVKTLEQDFEMLKYAKKQVEIKEEEIADLKDRLVGLGQAKELEKDMLQKILNDLKNEIHDLRERYEAENSELRNQVADLEIFRAKQESYLTRRQQQQDTLKFRQEDHVRKLASIKKKDQTDRERLIKDMIQKMNHVAADFRRASNKQMAETTKRTINENARIEQTVNEMEDITNRVHHENEQIQDG</sequence>
<evidence type="ECO:0000256" key="2">
    <source>
        <dbReference type="ARBA" id="ARBA00010841"/>
    </source>
</evidence>
<feature type="non-terminal residue" evidence="8">
    <location>
        <position position="1"/>
    </location>
</feature>
<evidence type="ECO:0000256" key="6">
    <source>
        <dbReference type="ARBA" id="ARBA00023273"/>
    </source>
</evidence>
<gene>
    <name evidence="8" type="ORF">GIL414_LOCUS80045</name>
</gene>
<feature type="coiled-coil region" evidence="7">
    <location>
        <begin position="40"/>
        <end position="110"/>
    </location>
</feature>
<keyword evidence="6" id="KW-0966">Cell projection</keyword>
<keyword evidence="4 7" id="KW-0175">Coiled coil</keyword>
<dbReference type="Proteomes" id="UP000681720">
    <property type="component" value="Unassembled WGS sequence"/>
</dbReference>
<dbReference type="GO" id="GO:0036064">
    <property type="term" value="C:ciliary basal body"/>
    <property type="evidence" value="ECO:0007669"/>
    <property type="project" value="TreeGrafter"/>
</dbReference>
<dbReference type="PANTHER" id="PTHR31954:SF1">
    <property type="entry name" value="CILIA- AND FLAGELLA-ASSOCIATED PROTEIN 157"/>
    <property type="match status" value="1"/>
</dbReference>
<proteinExistence type="inferred from homology"/>
<evidence type="ECO:0000256" key="5">
    <source>
        <dbReference type="ARBA" id="ARBA00023069"/>
    </source>
</evidence>
<evidence type="ECO:0000256" key="4">
    <source>
        <dbReference type="ARBA" id="ARBA00023054"/>
    </source>
</evidence>
<organism evidence="8 9">
    <name type="scientific">Rotaria magnacalcarata</name>
    <dbReference type="NCBI Taxonomy" id="392030"/>
    <lineage>
        <taxon>Eukaryota</taxon>
        <taxon>Metazoa</taxon>
        <taxon>Spiralia</taxon>
        <taxon>Gnathifera</taxon>
        <taxon>Rotifera</taxon>
        <taxon>Eurotatoria</taxon>
        <taxon>Bdelloidea</taxon>
        <taxon>Philodinida</taxon>
        <taxon>Philodinidae</taxon>
        <taxon>Rotaria</taxon>
    </lineage>
</organism>
<protein>
    <recommendedName>
        <fullName evidence="3">Cilia- and flagella-associated protein 157</fullName>
    </recommendedName>
</protein>
<keyword evidence="5" id="KW-0969">Cilium</keyword>
<comment type="caution">
    <text evidence="8">The sequence shown here is derived from an EMBL/GenBank/DDBJ whole genome shotgun (WGS) entry which is preliminary data.</text>
</comment>
<dbReference type="InterPro" id="IPR038844">
    <property type="entry name" value="CFAP157"/>
</dbReference>
<accession>A0A8S3J7N5</accession>
<evidence type="ECO:0000256" key="3">
    <source>
        <dbReference type="ARBA" id="ARBA00014087"/>
    </source>
</evidence>
<evidence type="ECO:0000313" key="8">
    <source>
        <dbReference type="EMBL" id="CAF5211741.1"/>
    </source>
</evidence>